<comment type="caution">
    <text evidence="5">The sequence shown here is derived from an EMBL/GenBank/DDBJ whole genome shotgun (WGS) entry which is preliminary data.</text>
</comment>
<dbReference type="RefSeq" id="WP_208174849.1">
    <property type="nucleotide sequence ID" value="NZ_JAGETZ010000003.1"/>
</dbReference>
<evidence type="ECO:0000259" key="4">
    <source>
        <dbReference type="Pfam" id="PF18962"/>
    </source>
</evidence>
<feature type="domain" description="Secretion system C-terminal sorting" evidence="4">
    <location>
        <begin position="1306"/>
        <end position="1382"/>
    </location>
</feature>
<name>A0ABS3QDY0_9BACT</name>
<protein>
    <submittedName>
        <fullName evidence="5">T9SS type A sorting domain-containing protein</fullName>
    </submittedName>
</protein>
<proteinExistence type="predicted"/>
<dbReference type="InterPro" id="IPR015943">
    <property type="entry name" value="WD40/YVTN_repeat-like_dom_sf"/>
</dbReference>
<feature type="domain" description="Photosynthesis system II assembly factor Ycf48/Hcf136-like" evidence="3">
    <location>
        <begin position="435"/>
        <end position="563"/>
    </location>
</feature>
<keyword evidence="2" id="KW-0604">Photosystem II</keyword>
<gene>
    <name evidence="5" type="ORF">J4E00_09215</name>
</gene>
<dbReference type="InterPro" id="IPR028203">
    <property type="entry name" value="PSII_CF48-like_dom"/>
</dbReference>
<dbReference type="EMBL" id="JAGETZ010000003">
    <property type="protein sequence ID" value="MBO2009228.1"/>
    <property type="molecule type" value="Genomic_DNA"/>
</dbReference>
<evidence type="ECO:0000313" key="5">
    <source>
        <dbReference type="EMBL" id="MBO2009228.1"/>
    </source>
</evidence>
<accession>A0ABS3QDY0</accession>
<dbReference type="NCBIfam" id="TIGR04183">
    <property type="entry name" value="Por_Secre_tail"/>
    <property type="match status" value="1"/>
</dbReference>
<dbReference type="Pfam" id="PF14870">
    <property type="entry name" value="PSII_BNR"/>
    <property type="match status" value="1"/>
</dbReference>
<dbReference type="InterPro" id="IPR026444">
    <property type="entry name" value="Secre_tail"/>
</dbReference>
<organism evidence="5 6">
    <name type="scientific">Hymenobacter negativus</name>
    <dbReference type="NCBI Taxonomy" id="2795026"/>
    <lineage>
        <taxon>Bacteria</taxon>
        <taxon>Pseudomonadati</taxon>
        <taxon>Bacteroidota</taxon>
        <taxon>Cytophagia</taxon>
        <taxon>Cytophagales</taxon>
        <taxon>Hymenobacteraceae</taxon>
        <taxon>Hymenobacter</taxon>
    </lineage>
</organism>
<keyword evidence="6" id="KW-1185">Reference proteome</keyword>
<dbReference type="PANTHER" id="PTHR47199:SF2">
    <property type="entry name" value="PHOTOSYSTEM II STABILITY_ASSEMBLY FACTOR HCF136, CHLOROPLASTIC"/>
    <property type="match status" value="1"/>
</dbReference>
<dbReference type="CDD" id="cd15482">
    <property type="entry name" value="Sialidase_non-viral"/>
    <property type="match status" value="1"/>
</dbReference>
<dbReference type="Gene3D" id="2.130.10.10">
    <property type="entry name" value="YVTN repeat-like/Quinoprotein amine dehydrogenase"/>
    <property type="match status" value="3"/>
</dbReference>
<evidence type="ECO:0000259" key="3">
    <source>
        <dbReference type="Pfam" id="PF14870"/>
    </source>
</evidence>
<sequence>MAALLGWVPGAQAQVPFTVPGAPDWQWQAPRPAGYDLTDIHVFDDQSAIAVGRYGAAMKTTDQGQTWSQLYLGMTYDLMAVSFVTPQLGWVACNTPTNDPSISLPGRGEVRRTTDGGQTWSTQLVGESDFVVMQSIRFFSASEGYVFYYWNAPGYNRPARVQVTHNGGLGWSGITVPPQTTAVQFVSPLVGYLTGYNSVLKTTDGGQTFTDVTPVSMGIAFNKVFFLDAQNGWVAGGFGGSVPNFFHTTDGGASWTIVHIYNPSLNYYPEVTDLNFADGLHGLTDSFITADGGQTWTIGRGMLYYGRTKLRPTGVGFSAGAYGMLMTTTNFGLTGQRRDQRLDNVQTFDRVGFPDPVHGWAIGGNSLLKYLFRTATRGQTWQAMDVPSHAPGVDWSINGLLVGSFPDTDTAYLAGRDYGPASQPVYVLKTVDAGQNWVRLPLTGAASVNDLQFRDCRFGLLVGNLGEVWYTRNGGQSWQRGTSGTTQNLQVVSWGDNTTAYARGTGGVCIKTMDGGATWQPVPIPVFTFGTPPTNLYFVTSQLGFVGDQFLYRTTDGGQTWAPIRNTANQQISGRVTFNSLQEGWVYGGQVYHTSDAGLTWTPQVNVGLGQTSGSFIDRYNGWVVGENGMIVRYSEKFINTAPLARTSYAPGESLAVAFATEGPFLASEQNFEVQLSNALGRFRSGQVQVVGQGLTSPLAVTLPANLPTGSKYRLRVVQAQGLVLGSDNGQDIAIAPAVVPDLVVNTALSLPGGVYRNITVTSTGRLSLTDNFEVSGALLVQDGGVLATGSSAGCAAVTGPGSFTLAAGATLAICDGAGISTTGASGAIQVAGVRSFSPDASYAYTGTVAQVTGPGLPSQVRNLTVDNANQGLTLTQGVSIAQVLRLTAGDLTTGSQPLTLLSSAAGTALIDNTGGLVQGTGTMQRYLNVRNPAGSGYRHYSSPMSNSTVADLVSPGYTPVLNTAYNTSAAPNLVTPFPTLFTYNQNRLSTSLATTITDFDKGWTVPASLATAMVPGQGFTAQVPNNVLVDFTGTFTSGPVSRSSLNRGPQADAGWQLLGNPYPSPLDWSTVTAAQRPDVGAAAYVFQSTGPYTGTYRSCIRGLGEPIIPAGAGYFVRTAAPGLSGEVNLTNANRITTFGPQPAFGRGTADTRARLRLLVSGAGGRDETWLYTEAGATVGVDAEYDAPKLANATGLNLASLSSGSAPLAIQGRPLLGSQEEIIPLTLDVPQPGSFHFEVADLADWGGATLYLADALTGTRQLLAPQTQYSFTLATATAGHTRFSLVLRPAGVLATATVLSTANVNLFPNPAHGNFRLALPPLPGVARAQVTLLNALGQTVQELAIPLGPQGSETELDVQPLPTGVYALRILAGKQVYTRRVVLE</sequence>
<dbReference type="SUPFAM" id="SSF110296">
    <property type="entry name" value="Oligoxyloglucan reducing end-specific cellobiohydrolase"/>
    <property type="match status" value="3"/>
</dbReference>
<evidence type="ECO:0000313" key="6">
    <source>
        <dbReference type="Proteomes" id="UP000664369"/>
    </source>
</evidence>
<evidence type="ECO:0000256" key="1">
    <source>
        <dbReference type="ARBA" id="ARBA00022531"/>
    </source>
</evidence>
<dbReference type="PANTHER" id="PTHR47199">
    <property type="entry name" value="PHOTOSYSTEM II STABILITY/ASSEMBLY FACTOR HCF136, CHLOROPLASTIC"/>
    <property type="match status" value="1"/>
</dbReference>
<evidence type="ECO:0000256" key="2">
    <source>
        <dbReference type="ARBA" id="ARBA00023276"/>
    </source>
</evidence>
<dbReference type="Proteomes" id="UP000664369">
    <property type="component" value="Unassembled WGS sequence"/>
</dbReference>
<reference evidence="5 6" key="1">
    <citation type="submission" date="2021-03" db="EMBL/GenBank/DDBJ databases">
        <authorList>
            <person name="Kim M.K."/>
        </authorList>
    </citation>
    <scope>NUCLEOTIDE SEQUENCE [LARGE SCALE GENOMIC DNA]</scope>
    <source>
        <strain evidence="5 6">BT442</strain>
    </source>
</reference>
<keyword evidence="1" id="KW-0602">Photosynthesis</keyword>
<dbReference type="Pfam" id="PF18962">
    <property type="entry name" value="Por_Secre_tail"/>
    <property type="match status" value="1"/>
</dbReference>